<dbReference type="Gene3D" id="3.30.70.270">
    <property type="match status" value="1"/>
</dbReference>
<dbReference type="RefSeq" id="WP_192818783.1">
    <property type="nucleotide sequence ID" value="NZ_CP062310.1"/>
</dbReference>
<accession>A0A7L9FGQ0</accession>
<name>A0A7L9FGQ0_9CREN</name>
<dbReference type="InParanoid" id="A0A7L9FGQ0"/>
<dbReference type="InterPro" id="IPR052117">
    <property type="entry name" value="Cas10/Csm1_subtype-III-A"/>
</dbReference>
<dbReference type="InterPro" id="IPR043128">
    <property type="entry name" value="Rev_trsase/Diguanyl_cyclase"/>
</dbReference>
<protein>
    <recommendedName>
        <fullName evidence="3">Cas10/Cmr2 second palm domain-containing protein</fullName>
    </recommendedName>
</protein>
<dbReference type="PANTHER" id="PTHR36528">
    <property type="entry name" value="CRISPR SYSTEM SINGLE-STRAND-SPECIFIC DEOXYRIBONUCLEASE CAS10/CSM1 (SUBTYPE III-A)"/>
    <property type="match status" value="1"/>
</dbReference>
<keyword evidence="2" id="KW-0051">Antiviral defense</keyword>
<evidence type="ECO:0000256" key="2">
    <source>
        <dbReference type="ARBA" id="ARBA00023118"/>
    </source>
</evidence>
<dbReference type="KEGG" id="thel:IG193_08695"/>
<evidence type="ECO:0000313" key="5">
    <source>
        <dbReference type="Proteomes" id="UP000594121"/>
    </source>
</evidence>
<dbReference type="GO" id="GO:0000166">
    <property type="term" value="F:nucleotide binding"/>
    <property type="evidence" value="ECO:0007669"/>
    <property type="project" value="UniProtKB-KW"/>
</dbReference>
<sequence>MSRGIVRGIYLPTRREVVFVNEAGNVEAVEAFVKLVAGLLKMLDLVKKDFGLGDEEALSLLADVLSLLYRAPLLLPPVPYQPKEAGKTGYVFNNFDYFVVYAVARHLVKGCLDVGEACRAGFVFDVLRVLDGEVGGKELSHALELSRNILNFLRSAENYEKVVKLYEALLFTPADTRPGYNYTSLASHLTLTSLVLALKNLHSKDLPLMRLVALFHDIGKLTNPVDHVNEGARIVDRIMDEIMKDKTGAALGAESWVVEALLQLRKQVYEHHRYESLIHEADVIASASDRMRKAVSELLEETDTGRKVKECYELPGRRGFECFMERLSEDEYKALSSWLYERLLAGAKDTHEPVSVHAYVYYVDFPGIQSFIRNFPKLRDMSAASFLVDFSVSTLPFILIDQMLCRKSGARLPVEALLAGYGGHAFIVAPSLLGPEDVKREVGCISGLEVRLDVSHAPFLVQTGDGFVIPRYKHVWERISRDRLKRYYVEEFEERVYSYGKHRPCDRCGRRPALPDPTEEGEYLCELCGRVHEVSKVRGLVARAMQGYFVGGQAVDVLEGMSLDDFLKRAMQYIAGMDGEEEEKKYLAVFTFDGNNAGAIFGSSLTFSEYLDKSYLADYAVKKAYRGALESLLKQNPRYVRYVKSVLAGTVYLGGDEGLLLLPSAAAIDFAAEFLSGASRTCGFTYKSGMVVVDPTHPVQFAVEAARVLEEKAKAGGNTVGVVVSSNLVDARSLESLLGELAGYIRVKNSLDSHVDFVRKAVGEGDAASRMLRALEKALRLEPRDQLEFVLYLMREYANSQDERVKDLLHRIVSEATPVGERGERVIPVYDYYFMLKTYRVGGRIG</sequence>
<gene>
    <name evidence="4" type="ORF">IG193_08695</name>
</gene>
<keyword evidence="1" id="KW-0547">Nucleotide-binding</keyword>
<dbReference type="GeneID" id="59149969"/>
<dbReference type="EMBL" id="CP062310">
    <property type="protein sequence ID" value="QOJ78811.1"/>
    <property type="molecule type" value="Genomic_DNA"/>
</dbReference>
<dbReference type="GO" id="GO:0051607">
    <property type="term" value="P:defense response to virus"/>
    <property type="evidence" value="ECO:0007669"/>
    <property type="project" value="UniProtKB-KW"/>
</dbReference>
<dbReference type="InterPro" id="IPR054767">
    <property type="entry name" value="Cas10-Cmr2_palm2"/>
</dbReference>
<feature type="domain" description="Cas10/Cmr2 second palm" evidence="3">
    <location>
        <begin position="586"/>
        <end position="717"/>
    </location>
</feature>
<organism evidence="4 5">
    <name type="scientific">Infirmifilum lucidum</name>
    <dbReference type="NCBI Taxonomy" id="2776706"/>
    <lineage>
        <taxon>Archaea</taxon>
        <taxon>Thermoproteota</taxon>
        <taxon>Thermoprotei</taxon>
        <taxon>Thermofilales</taxon>
        <taxon>Thermofilaceae</taxon>
        <taxon>Infirmifilum</taxon>
    </lineage>
</organism>
<evidence type="ECO:0000313" key="4">
    <source>
        <dbReference type="EMBL" id="QOJ78811.1"/>
    </source>
</evidence>
<evidence type="ECO:0000259" key="3">
    <source>
        <dbReference type="Pfam" id="PF22335"/>
    </source>
</evidence>
<dbReference type="AlphaFoldDB" id="A0A7L9FGQ0"/>
<dbReference type="Proteomes" id="UP000594121">
    <property type="component" value="Chromosome"/>
</dbReference>
<proteinExistence type="predicted"/>
<dbReference type="PANTHER" id="PTHR36528:SF1">
    <property type="entry name" value="CRISPR SYSTEM SINGLE-STRAND-SPECIFIC DEOXYRIBONUCLEASE CAS10_CSM1 (SUBTYPE III-A)"/>
    <property type="match status" value="1"/>
</dbReference>
<dbReference type="Pfam" id="PF22335">
    <property type="entry name" value="Cas10-Cmr2_palm2"/>
    <property type="match status" value="1"/>
</dbReference>
<reference evidence="4 5" key="1">
    <citation type="submission" date="2020-10" db="EMBL/GenBank/DDBJ databases">
        <title>Thermofilum lucidum 3507LT sp. nov. a novel member of Thermofilaceae family isolated from Chile hot spring, and proposal of description order Thermofilales.</title>
        <authorList>
            <person name="Zayulina K.S."/>
            <person name="Elcheninov A.G."/>
            <person name="Toshchakov S.V."/>
            <person name="Kublanov I.V."/>
        </authorList>
    </citation>
    <scope>NUCLEOTIDE SEQUENCE [LARGE SCALE GENOMIC DNA]</scope>
    <source>
        <strain evidence="4 5">3507LT</strain>
    </source>
</reference>
<evidence type="ECO:0000256" key="1">
    <source>
        <dbReference type="ARBA" id="ARBA00022741"/>
    </source>
</evidence>
<keyword evidence="5" id="KW-1185">Reference proteome</keyword>
<dbReference type="SUPFAM" id="SSF109604">
    <property type="entry name" value="HD-domain/PDEase-like"/>
    <property type="match status" value="1"/>
</dbReference>